<keyword evidence="2" id="KW-0614">Plasmid</keyword>
<reference evidence="2 3" key="1">
    <citation type="submission" date="2013-11" db="EMBL/GenBank/DDBJ databases">
        <title>Complete genome sequence of Rhizobium gallicum bv. gallicum R602.</title>
        <authorList>
            <person name="Bustos P."/>
            <person name="Santamaria R.I."/>
            <person name="Lozano L."/>
            <person name="Acosta J.L."/>
            <person name="Ormeno-Orrillo E."/>
            <person name="Rogel M.A."/>
            <person name="Romero D."/>
            <person name="Cevallos M.A."/>
            <person name="Martinez-Romero E."/>
            <person name="Gonzalez V."/>
        </authorList>
    </citation>
    <scope>NUCLEOTIDE SEQUENCE [LARGE SCALE GENOMIC DNA]</scope>
    <source>
        <strain evidence="2 3">R602</strain>
        <plasmid evidence="2 3">pRgalR602b</plasmid>
    </source>
</reference>
<geneLocation type="plasmid" evidence="2 3">
    <name>pRgalR602b</name>
</geneLocation>
<feature type="region of interest" description="Disordered" evidence="1">
    <location>
        <begin position="1"/>
        <end position="21"/>
    </location>
</feature>
<organism evidence="2 3">
    <name type="scientific">Rhizobium gallicum bv. gallicum R602sp</name>
    <dbReference type="NCBI Taxonomy" id="1041138"/>
    <lineage>
        <taxon>Bacteria</taxon>
        <taxon>Pseudomonadati</taxon>
        <taxon>Pseudomonadota</taxon>
        <taxon>Alphaproteobacteria</taxon>
        <taxon>Hyphomicrobiales</taxon>
        <taxon>Rhizobiaceae</taxon>
        <taxon>Rhizobium/Agrobacterium group</taxon>
        <taxon>Rhizobium</taxon>
    </lineage>
</organism>
<name>A0A0B4XA74_9HYPH</name>
<dbReference type="KEGG" id="rga:RGR602_PB00467"/>
<dbReference type="Proteomes" id="UP000031368">
    <property type="component" value="Plasmid pRgalR602b"/>
</dbReference>
<dbReference type="HOGENOM" id="CLU_2919577_0_0_5"/>
<evidence type="ECO:0000313" key="3">
    <source>
        <dbReference type="Proteomes" id="UP000031368"/>
    </source>
</evidence>
<proteinExistence type="predicted"/>
<evidence type="ECO:0000256" key="1">
    <source>
        <dbReference type="SAM" id="MobiDB-lite"/>
    </source>
</evidence>
<dbReference type="AlphaFoldDB" id="A0A0B4XA74"/>
<keyword evidence="3" id="KW-1185">Reference proteome</keyword>
<protein>
    <submittedName>
        <fullName evidence="2">Uncharacterized protein</fullName>
    </submittedName>
</protein>
<dbReference type="EMBL" id="CP006879">
    <property type="protein sequence ID" value="AJD43996.1"/>
    <property type="molecule type" value="Genomic_DNA"/>
</dbReference>
<accession>A0A0B4XA74</accession>
<sequence length="61" mass="6792">MIEEPRFGARKDDDGSWSIFDRRTGGTAQRSGLILAGLNEKAVLGLIRVLEEIEDAPKRVH</sequence>
<gene>
    <name evidence="2" type="ORF">RGR602_PB00467</name>
</gene>
<evidence type="ECO:0000313" key="2">
    <source>
        <dbReference type="EMBL" id="AJD43996.1"/>
    </source>
</evidence>